<comment type="caution">
    <text evidence="3">The sequence shown here is derived from an EMBL/GenBank/DDBJ whole genome shotgun (WGS) entry which is preliminary data.</text>
</comment>
<dbReference type="SUPFAM" id="SSF109604">
    <property type="entry name" value="HD-domain/PDEase-like"/>
    <property type="match status" value="1"/>
</dbReference>
<reference evidence="3" key="1">
    <citation type="submission" date="2020-10" db="EMBL/GenBank/DDBJ databases">
        <title>Taxonomic study of unclassified bacteria belonging to the class Ktedonobacteria.</title>
        <authorList>
            <person name="Yabe S."/>
            <person name="Wang C.M."/>
            <person name="Zheng Y."/>
            <person name="Sakai Y."/>
            <person name="Cavaletti L."/>
            <person name="Monciardini P."/>
            <person name="Donadio S."/>
        </authorList>
    </citation>
    <scope>NUCLEOTIDE SEQUENCE</scope>
    <source>
        <strain evidence="3">SOSP1-1</strain>
    </source>
</reference>
<dbReference type="NCBIfam" id="TIGR00254">
    <property type="entry name" value="GGDEF"/>
    <property type="match status" value="1"/>
</dbReference>
<gene>
    <name evidence="3" type="ORF">KSX_34740</name>
</gene>
<name>A0A8J3MSY0_9CHLR</name>
<evidence type="ECO:0008006" key="5">
    <source>
        <dbReference type="Google" id="ProtNLM"/>
    </source>
</evidence>
<evidence type="ECO:0000313" key="3">
    <source>
        <dbReference type="EMBL" id="GHO45311.1"/>
    </source>
</evidence>
<dbReference type="Proteomes" id="UP000612362">
    <property type="component" value="Unassembled WGS sequence"/>
</dbReference>
<keyword evidence="4" id="KW-1185">Reference proteome</keyword>
<sequence length="415" mass="46489">MVQSQQRLLLEQDRLFREQRRLNLTDVTTGLPNRCETITRLETALAHCRVNKDICAIFFVNLDHFKRVNDTWGHWFGDAVLSEAGARLARAMGEEGVVGCYGGDEFVAFQVGLNASQAHMRAESLRQHILEESCVGNMEKDARALSVSVSIGISLYPLHAIKGQELIAFANEAMYRAKSRGRNCVCMASPGDRLPNRDVVERAMKLSDVDVMTLRALLALLEARDLQTYLHGQRMVDIVVEIARYLHCRSEDIYTLRLAAMLHDLGKISIPDSILHKAGPLDRTEWVLMQQHPRIGQEILVKAGGVFSVVAVVAGAHHERWDGSGYPAGLEREEIPLLARILSVADTYDTMVSARIYHQPLSSEAACAELVRCMGTKFDPLVVRAFLAVLPRILQESMPIEHVEAFDASRHRDER</sequence>
<feature type="domain" description="HD-GYP" evidence="2">
    <location>
        <begin position="206"/>
        <end position="402"/>
    </location>
</feature>
<dbReference type="CDD" id="cd00077">
    <property type="entry name" value="HDc"/>
    <property type="match status" value="1"/>
</dbReference>
<dbReference type="PANTHER" id="PTHR45228">
    <property type="entry name" value="CYCLIC DI-GMP PHOSPHODIESTERASE TM_0186-RELATED"/>
    <property type="match status" value="1"/>
</dbReference>
<dbReference type="Gene3D" id="1.10.3210.10">
    <property type="entry name" value="Hypothetical protein af1432"/>
    <property type="match status" value="1"/>
</dbReference>
<dbReference type="PROSITE" id="PS50887">
    <property type="entry name" value="GGDEF"/>
    <property type="match status" value="1"/>
</dbReference>
<dbReference type="AlphaFoldDB" id="A0A8J3MSY0"/>
<dbReference type="InterPro" id="IPR037522">
    <property type="entry name" value="HD_GYP_dom"/>
</dbReference>
<dbReference type="Pfam" id="PF00990">
    <property type="entry name" value="GGDEF"/>
    <property type="match status" value="1"/>
</dbReference>
<evidence type="ECO:0000313" key="4">
    <source>
        <dbReference type="Proteomes" id="UP000612362"/>
    </source>
</evidence>
<dbReference type="SUPFAM" id="SSF55073">
    <property type="entry name" value="Nucleotide cyclase"/>
    <property type="match status" value="1"/>
</dbReference>
<feature type="domain" description="GGDEF" evidence="1">
    <location>
        <begin position="53"/>
        <end position="190"/>
    </location>
</feature>
<dbReference type="SMART" id="SM00267">
    <property type="entry name" value="GGDEF"/>
    <property type="match status" value="1"/>
</dbReference>
<dbReference type="InterPro" id="IPR043128">
    <property type="entry name" value="Rev_trsase/Diguanyl_cyclase"/>
</dbReference>
<organism evidence="3 4">
    <name type="scientific">Ktedonospora formicarum</name>
    <dbReference type="NCBI Taxonomy" id="2778364"/>
    <lineage>
        <taxon>Bacteria</taxon>
        <taxon>Bacillati</taxon>
        <taxon>Chloroflexota</taxon>
        <taxon>Ktedonobacteria</taxon>
        <taxon>Ktedonobacterales</taxon>
        <taxon>Ktedonobacteraceae</taxon>
        <taxon>Ktedonospora</taxon>
    </lineage>
</organism>
<accession>A0A8J3MSY0</accession>
<dbReference type="Gene3D" id="3.30.70.270">
    <property type="match status" value="1"/>
</dbReference>
<dbReference type="CDD" id="cd01949">
    <property type="entry name" value="GGDEF"/>
    <property type="match status" value="1"/>
</dbReference>
<dbReference type="InterPro" id="IPR003607">
    <property type="entry name" value="HD/PDEase_dom"/>
</dbReference>
<dbReference type="EMBL" id="BNJF01000001">
    <property type="protein sequence ID" value="GHO45311.1"/>
    <property type="molecule type" value="Genomic_DNA"/>
</dbReference>
<dbReference type="InterPro" id="IPR052020">
    <property type="entry name" value="Cyclic_di-GMP/3'3'-cGAMP_PDE"/>
</dbReference>
<dbReference type="SMART" id="SM00471">
    <property type="entry name" value="HDc"/>
    <property type="match status" value="1"/>
</dbReference>
<dbReference type="PROSITE" id="PS51832">
    <property type="entry name" value="HD_GYP"/>
    <property type="match status" value="1"/>
</dbReference>
<evidence type="ECO:0000259" key="2">
    <source>
        <dbReference type="PROSITE" id="PS51832"/>
    </source>
</evidence>
<dbReference type="InterPro" id="IPR000160">
    <property type="entry name" value="GGDEF_dom"/>
</dbReference>
<dbReference type="Pfam" id="PF13487">
    <property type="entry name" value="HD_5"/>
    <property type="match status" value="1"/>
</dbReference>
<dbReference type="InterPro" id="IPR029787">
    <property type="entry name" value="Nucleotide_cyclase"/>
</dbReference>
<evidence type="ECO:0000259" key="1">
    <source>
        <dbReference type="PROSITE" id="PS50887"/>
    </source>
</evidence>
<proteinExistence type="predicted"/>
<dbReference type="PANTHER" id="PTHR45228:SF4">
    <property type="entry name" value="LIPOPROTEIN"/>
    <property type="match status" value="1"/>
</dbReference>
<protein>
    <recommendedName>
        <fullName evidence="5">Diguanylate cyclase</fullName>
    </recommendedName>
</protein>